<feature type="compositionally biased region" description="Basic residues" evidence="1">
    <location>
        <begin position="209"/>
        <end position="220"/>
    </location>
</feature>
<organism evidence="2 3">
    <name type="scientific">Mycena metata</name>
    <dbReference type="NCBI Taxonomy" id="1033252"/>
    <lineage>
        <taxon>Eukaryota</taxon>
        <taxon>Fungi</taxon>
        <taxon>Dikarya</taxon>
        <taxon>Basidiomycota</taxon>
        <taxon>Agaricomycotina</taxon>
        <taxon>Agaricomycetes</taxon>
        <taxon>Agaricomycetidae</taxon>
        <taxon>Agaricales</taxon>
        <taxon>Marasmiineae</taxon>
        <taxon>Mycenaceae</taxon>
        <taxon>Mycena</taxon>
    </lineage>
</organism>
<gene>
    <name evidence="2" type="ORF">B0H16DRAFT_1847853</name>
</gene>
<dbReference type="EMBL" id="JARKIB010000071">
    <property type="protein sequence ID" value="KAJ7748893.1"/>
    <property type="molecule type" value="Genomic_DNA"/>
</dbReference>
<dbReference type="Proteomes" id="UP001215598">
    <property type="component" value="Unassembled WGS sequence"/>
</dbReference>
<evidence type="ECO:0000313" key="2">
    <source>
        <dbReference type="EMBL" id="KAJ7748893.1"/>
    </source>
</evidence>
<feature type="compositionally biased region" description="Polar residues" evidence="1">
    <location>
        <begin position="148"/>
        <end position="162"/>
    </location>
</feature>
<feature type="compositionally biased region" description="Basic residues" evidence="1">
    <location>
        <begin position="174"/>
        <end position="194"/>
    </location>
</feature>
<reference evidence="2" key="1">
    <citation type="submission" date="2023-03" db="EMBL/GenBank/DDBJ databases">
        <title>Massive genome expansion in bonnet fungi (Mycena s.s.) driven by repeated elements and novel gene families across ecological guilds.</title>
        <authorList>
            <consortium name="Lawrence Berkeley National Laboratory"/>
            <person name="Harder C.B."/>
            <person name="Miyauchi S."/>
            <person name="Viragh M."/>
            <person name="Kuo A."/>
            <person name="Thoen E."/>
            <person name="Andreopoulos B."/>
            <person name="Lu D."/>
            <person name="Skrede I."/>
            <person name="Drula E."/>
            <person name="Henrissat B."/>
            <person name="Morin E."/>
            <person name="Kohler A."/>
            <person name="Barry K."/>
            <person name="LaButti K."/>
            <person name="Morin E."/>
            <person name="Salamov A."/>
            <person name="Lipzen A."/>
            <person name="Mereny Z."/>
            <person name="Hegedus B."/>
            <person name="Baldrian P."/>
            <person name="Stursova M."/>
            <person name="Weitz H."/>
            <person name="Taylor A."/>
            <person name="Grigoriev I.V."/>
            <person name="Nagy L.G."/>
            <person name="Martin F."/>
            <person name="Kauserud H."/>
        </authorList>
    </citation>
    <scope>NUCLEOTIDE SEQUENCE</scope>
    <source>
        <strain evidence="2">CBHHK182m</strain>
    </source>
</reference>
<feature type="region of interest" description="Disordered" evidence="1">
    <location>
        <begin position="148"/>
        <end position="194"/>
    </location>
</feature>
<protein>
    <submittedName>
        <fullName evidence="2">Uncharacterized protein</fullName>
    </submittedName>
</protein>
<comment type="caution">
    <text evidence="2">The sequence shown here is derived from an EMBL/GenBank/DDBJ whole genome shotgun (WGS) entry which is preliminary data.</text>
</comment>
<name>A0AAD7ITN2_9AGAR</name>
<sequence length="229" mass="25858">FRWKRDYRVKYLCTPLDHTGNLELLKDYVRHAYVRPRRREHKGREGKEVARRRGERWRMWYSGRTNESTQCVRANSARARAHQQNLQRCAAQARAGAAGIGGTGKGRGRADGGAIHVPGARAQTHHCACPLCVPPLLVRRAHTSSPILPFPTTSASQRTTSVDAKLGDVGASTRSRRPSRRTHPPRNRLQRRHHFIFVRPAFALGTGRARARERRVRGRSRSRDGGEGV</sequence>
<proteinExistence type="predicted"/>
<dbReference type="AlphaFoldDB" id="A0AAD7ITN2"/>
<keyword evidence="3" id="KW-1185">Reference proteome</keyword>
<evidence type="ECO:0000256" key="1">
    <source>
        <dbReference type="SAM" id="MobiDB-lite"/>
    </source>
</evidence>
<feature type="non-terminal residue" evidence="2">
    <location>
        <position position="229"/>
    </location>
</feature>
<feature type="region of interest" description="Disordered" evidence="1">
    <location>
        <begin position="207"/>
        <end position="229"/>
    </location>
</feature>
<accession>A0AAD7ITN2</accession>
<evidence type="ECO:0000313" key="3">
    <source>
        <dbReference type="Proteomes" id="UP001215598"/>
    </source>
</evidence>